<evidence type="ECO:0000256" key="1">
    <source>
        <dbReference type="ARBA" id="ARBA00004651"/>
    </source>
</evidence>
<feature type="transmembrane region" description="Helical" evidence="10">
    <location>
        <begin position="284"/>
        <end position="306"/>
    </location>
</feature>
<name>A0A3M6TN40_POCDA</name>
<feature type="transmembrane region" description="Helical" evidence="10">
    <location>
        <begin position="181"/>
        <end position="200"/>
    </location>
</feature>
<keyword evidence="2" id="KW-1003">Cell membrane</keyword>
<evidence type="ECO:0000313" key="13">
    <source>
        <dbReference type="Proteomes" id="UP000275408"/>
    </source>
</evidence>
<feature type="transmembrane region" description="Helical" evidence="10">
    <location>
        <begin position="243"/>
        <end position="269"/>
    </location>
</feature>
<evidence type="ECO:0000313" key="12">
    <source>
        <dbReference type="EMBL" id="RMX42728.1"/>
    </source>
</evidence>
<feature type="transmembrane region" description="Helical" evidence="10">
    <location>
        <begin position="149"/>
        <end position="169"/>
    </location>
</feature>
<evidence type="ECO:0000256" key="2">
    <source>
        <dbReference type="ARBA" id="ARBA00022475"/>
    </source>
</evidence>
<dbReference type="InterPro" id="IPR000276">
    <property type="entry name" value="GPCR_Rhodpsn"/>
</dbReference>
<keyword evidence="8" id="KW-0325">Glycoprotein</keyword>
<keyword evidence="13" id="KW-1185">Reference proteome</keyword>
<evidence type="ECO:0000256" key="6">
    <source>
        <dbReference type="ARBA" id="ARBA00023136"/>
    </source>
</evidence>
<dbReference type="PRINTS" id="PR00237">
    <property type="entry name" value="GPCRRHODOPSN"/>
</dbReference>
<feature type="domain" description="G-protein coupled receptors family 1 profile" evidence="11">
    <location>
        <begin position="40"/>
        <end position="304"/>
    </location>
</feature>
<feature type="transmembrane region" description="Helical" evidence="10">
    <location>
        <begin position="60"/>
        <end position="88"/>
    </location>
</feature>
<reference evidence="12 13" key="1">
    <citation type="journal article" date="2018" name="Sci. Rep.">
        <title>Comparative analysis of the Pocillopora damicornis genome highlights role of immune system in coral evolution.</title>
        <authorList>
            <person name="Cunning R."/>
            <person name="Bay R.A."/>
            <person name="Gillette P."/>
            <person name="Baker A.C."/>
            <person name="Traylor-Knowles N."/>
        </authorList>
    </citation>
    <scope>NUCLEOTIDE SEQUENCE [LARGE SCALE GENOMIC DNA]</scope>
    <source>
        <strain evidence="12">RSMAS</strain>
        <tissue evidence="12">Whole animal</tissue>
    </source>
</reference>
<dbReference type="Proteomes" id="UP000275408">
    <property type="component" value="Unassembled WGS sequence"/>
</dbReference>
<evidence type="ECO:0000259" key="11">
    <source>
        <dbReference type="PROSITE" id="PS50262"/>
    </source>
</evidence>
<dbReference type="Pfam" id="PF00001">
    <property type="entry name" value="7tm_1"/>
    <property type="match status" value="1"/>
</dbReference>
<keyword evidence="7" id="KW-0675">Receptor</keyword>
<dbReference type="EMBL" id="RCHS01003301">
    <property type="protein sequence ID" value="RMX42728.1"/>
    <property type="molecule type" value="Genomic_DNA"/>
</dbReference>
<dbReference type="AlphaFoldDB" id="A0A3M6TN40"/>
<gene>
    <name evidence="12" type="ORF">pdam_00018965</name>
</gene>
<dbReference type="PANTHER" id="PTHR24246:SF27">
    <property type="entry name" value="ADENOSINE RECEPTOR, ISOFORM A"/>
    <property type="match status" value="1"/>
</dbReference>
<feature type="transmembrane region" description="Helical" evidence="10">
    <location>
        <begin position="23"/>
        <end position="48"/>
    </location>
</feature>
<keyword evidence="6 10" id="KW-0472">Membrane</keyword>
<comment type="caution">
    <text evidence="12">The sequence shown here is derived from an EMBL/GenBank/DDBJ whole genome shotgun (WGS) entry which is preliminary data.</text>
</comment>
<evidence type="ECO:0000256" key="7">
    <source>
        <dbReference type="ARBA" id="ARBA00023170"/>
    </source>
</evidence>
<accession>A0A3M6TN40</accession>
<evidence type="ECO:0000256" key="9">
    <source>
        <dbReference type="ARBA" id="ARBA00023224"/>
    </source>
</evidence>
<feature type="transmembrane region" description="Helical" evidence="10">
    <location>
        <begin position="108"/>
        <end position="128"/>
    </location>
</feature>
<keyword evidence="3 10" id="KW-0812">Transmembrane</keyword>
<evidence type="ECO:0000256" key="8">
    <source>
        <dbReference type="ARBA" id="ARBA00023180"/>
    </source>
</evidence>
<dbReference type="SUPFAM" id="SSF81321">
    <property type="entry name" value="Family A G protein-coupled receptor-like"/>
    <property type="match status" value="1"/>
</dbReference>
<keyword evidence="9" id="KW-0807">Transducer</keyword>
<dbReference type="GO" id="GO:0005886">
    <property type="term" value="C:plasma membrane"/>
    <property type="evidence" value="ECO:0007669"/>
    <property type="project" value="UniProtKB-SubCell"/>
</dbReference>
<evidence type="ECO:0000256" key="10">
    <source>
        <dbReference type="SAM" id="Phobius"/>
    </source>
</evidence>
<evidence type="ECO:0000256" key="5">
    <source>
        <dbReference type="ARBA" id="ARBA00023040"/>
    </source>
</evidence>
<evidence type="ECO:0000256" key="3">
    <source>
        <dbReference type="ARBA" id="ARBA00022692"/>
    </source>
</evidence>
<keyword evidence="5" id="KW-0297">G-protein coupled receptor</keyword>
<evidence type="ECO:0000256" key="4">
    <source>
        <dbReference type="ARBA" id="ARBA00022989"/>
    </source>
</evidence>
<dbReference type="Gene3D" id="1.20.1070.10">
    <property type="entry name" value="Rhodopsin 7-helix transmembrane proteins"/>
    <property type="match status" value="1"/>
</dbReference>
<keyword evidence="4 10" id="KW-1133">Transmembrane helix</keyword>
<dbReference type="GO" id="GO:0004930">
    <property type="term" value="F:G protein-coupled receptor activity"/>
    <property type="evidence" value="ECO:0007669"/>
    <property type="project" value="UniProtKB-KW"/>
</dbReference>
<proteinExistence type="predicted"/>
<protein>
    <recommendedName>
        <fullName evidence="11">G-protein coupled receptors family 1 profile domain-containing protein</fullName>
    </recommendedName>
</protein>
<organism evidence="12 13">
    <name type="scientific">Pocillopora damicornis</name>
    <name type="common">Cauliflower coral</name>
    <name type="synonym">Millepora damicornis</name>
    <dbReference type="NCBI Taxonomy" id="46731"/>
    <lineage>
        <taxon>Eukaryota</taxon>
        <taxon>Metazoa</taxon>
        <taxon>Cnidaria</taxon>
        <taxon>Anthozoa</taxon>
        <taxon>Hexacorallia</taxon>
        <taxon>Scleractinia</taxon>
        <taxon>Astrocoeniina</taxon>
        <taxon>Pocilloporidae</taxon>
        <taxon>Pocillopora</taxon>
    </lineage>
</organism>
<dbReference type="PROSITE" id="PS50262">
    <property type="entry name" value="G_PROTEIN_RECEP_F1_2"/>
    <property type="match status" value="1"/>
</dbReference>
<comment type="subcellular location">
    <subcellularLocation>
        <location evidence="1">Cell membrane</location>
        <topology evidence="1">Multi-pass membrane protein</topology>
    </subcellularLocation>
</comment>
<dbReference type="PANTHER" id="PTHR24246">
    <property type="entry name" value="OLFACTORY RECEPTOR AND ADENOSINE RECEPTOR"/>
    <property type="match status" value="1"/>
</dbReference>
<dbReference type="OrthoDB" id="5966147at2759"/>
<dbReference type="InterPro" id="IPR017452">
    <property type="entry name" value="GPCR_Rhodpsn_7TM"/>
</dbReference>
<sequence>MANITVANSSLEDLDYKPYLTTLYVSAFLLSLFSPITVVSNTLLLMAIYRDPFKSFRTPVTYFIISLALVDLVTGLIVEPLFAVYYFACHFYQTFRPGKQFEYLFTTSAFLSVIMLSSSFFLVLALTTTQYIAITYPHRYKVLFTKRRVLVAVCCHFVYFAIFSSLQYTKIPTDTYLRINLHLHPTVVGVLLTVAHIFLYKSFRRFSQRSKAFRERSSLSRSMHQCSEGAQGSKNEAKHQKQLTVVALMLSALLLLCSFPHIVSFYIYLYTKPMSWDFLLKISIALRVSDVIMFFKVALDAYIYAWRHPKYRKAVKDALLCYRSREAVTRDRETEHEMIATGY</sequence>